<evidence type="ECO:0000256" key="5">
    <source>
        <dbReference type="PROSITE-ProRule" id="PRU00104"/>
    </source>
</evidence>
<dbReference type="Proteomes" id="UP001054857">
    <property type="component" value="Unassembled WGS sequence"/>
</dbReference>
<feature type="active site" description="Glycyl thioester intermediate" evidence="5">
    <location>
        <position position="79"/>
    </location>
</feature>
<dbReference type="InterPro" id="IPR044611">
    <property type="entry name" value="E3A/B/C-like"/>
</dbReference>
<dbReference type="PANTHER" id="PTHR45700:SF8">
    <property type="entry name" value="HECT-TYPE E3 UBIQUITIN TRANSFERASE"/>
    <property type="match status" value="1"/>
</dbReference>
<dbReference type="GO" id="GO:0000209">
    <property type="term" value="P:protein polyubiquitination"/>
    <property type="evidence" value="ECO:0007669"/>
    <property type="project" value="InterPro"/>
</dbReference>
<evidence type="ECO:0000313" key="8">
    <source>
        <dbReference type="Proteomes" id="UP001054857"/>
    </source>
</evidence>
<dbReference type="GO" id="GO:0061630">
    <property type="term" value="F:ubiquitin protein ligase activity"/>
    <property type="evidence" value="ECO:0007669"/>
    <property type="project" value="UniProtKB-EC"/>
</dbReference>
<dbReference type="SUPFAM" id="SSF56204">
    <property type="entry name" value="Hect, E3 ligase catalytic domain"/>
    <property type="match status" value="1"/>
</dbReference>
<dbReference type="Pfam" id="PF00632">
    <property type="entry name" value="HECT"/>
    <property type="match status" value="1"/>
</dbReference>
<gene>
    <name evidence="7" type="ORF">Agub_g11186</name>
</gene>
<accession>A0AAD3DW29</accession>
<dbReference type="PANTHER" id="PTHR45700">
    <property type="entry name" value="UBIQUITIN-PROTEIN LIGASE E3C"/>
    <property type="match status" value="1"/>
</dbReference>
<proteinExistence type="predicted"/>
<evidence type="ECO:0000256" key="3">
    <source>
        <dbReference type="ARBA" id="ARBA00022679"/>
    </source>
</evidence>
<dbReference type="EC" id="2.3.2.26" evidence="2"/>
<name>A0AAD3DW29_9CHLO</name>
<dbReference type="FunFam" id="3.30.2410.10:FF:000003">
    <property type="entry name" value="probable E3 ubiquitin-protein ligase HERC4 isoform X1"/>
    <property type="match status" value="1"/>
</dbReference>
<reference evidence="7 8" key="1">
    <citation type="journal article" date="2021" name="Sci. Rep.">
        <title>Genome sequencing of the multicellular alga Astrephomene provides insights into convergent evolution of germ-soma differentiation.</title>
        <authorList>
            <person name="Yamashita S."/>
            <person name="Yamamoto K."/>
            <person name="Matsuzaki R."/>
            <person name="Suzuki S."/>
            <person name="Yamaguchi H."/>
            <person name="Hirooka S."/>
            <person name="Minakuchi Y."/>
            <person name="Miyagishima S."/>
            <person name="Kawachi M."/>
            <person name="Toyoda A."/>
            <person name="Nozaki H."/>
        </authorList>
    </citation>
    <scope>NUCLEOTIDE SEQUENCE [LARGE SCALE GENOMIC DNA]</scope>
    <source>
        <strain evidence="7 8">NIES-4017</strain>
    </source>
</reference>
<feature type="non-terminal residue" evidence="7">
    <location>
        <position position="1"/>
    </location>
</feature>
<comment type="caution">
    <text evidence="7">The sequence shown here is derived from an EMBL/GenBank/DDBJ whole genome shotgun (WGS) entry which is preliminary data.</text>
</comment>
<dbReference type="EMBL" id="BMAR01000028">
    <property type="protein sequence ID" value="GFR49165.1"/>
    <property type="molecule type" value="Genomic_DNA"/>
</dbReference>
<dbReference type="PROSITE" id="PS50237">
    <property type="entry name" value="HECT"/>
    <property type="match status" value="1"/>
</dbReference>
<sequence length="109" mass="11982">LDFGALEAHARYEGGYHRQHPVIVWFWQVLSELDLDAKRRFLAFTTGCDRAPVAGLGALVLTIQRSGPDSARLPSAHTCFTTLLLPEYGSRGKLRAKLLTAIENAQGFG</sequence>
<organism evidence="7 8">
    <name type="scientific">Astrephomene gubernaculifera</name>
    <dbReference type="NCBI Taxonomy" id="47775"/>
    <lineage>
        <taxon>Eukaryota</taxon>
        <taxon>Viridiplantae</taxon>
        <taxon>Chlorophyta</taxon>
        <taxon>core chlorophytes</taxon>
        <taxon>Chlorophyceae</taxon>
        <taxon>CS clade</taxon>
        <taxon>Chlamydomonadales</taxon>
        <taxon>Astrephomenaceae</taxon>
        <taxon>Astrephomene</taxon>
    </lineage>
</organism>
<dbReference type="InterPro" id="IPR000569">
    <property type="entry name" value="HECT_dom"/>
</dbReference>
<keyword evidence="4 5" id="KW-0833">Ubl conjugation pathway</keyword>
<evidence type="ECO:0000256" key="1">
    <source>
        <dbReference type="ARBA" id="ARBA00000885"/>
    </source>
</evidence>
<keyword evidence="3" id="KW-0808">Transferase</keyword>
<dbReference type="Gene3D" id="3.30.2410.10">
    <property type="entry name" value="Hect, E3 ligase catalytic domain"/>
    <property type="match status" value="1"/>
</dbReference>
<evidence type="ECO:0000256" key="2">
    <source>
        <dbReference type="ARBA" id="ARBA00012485"/>
    </source>
</evidence>
<evidence type="ECO:0000259" key="6">
    <source>
        <dbReference type="PROSITE" id="PS50237"/>
    </source>
</evidence>
<evidence type="ECO:0000313" key="7">
    <source>
        <dbReference type="EMBL" id="GFR49165.1"/>
    </source>
</evidence>
<keyword evidence="8" id="KW-1185">Reference proteome</keyword>
<protein>
    <recommendedName>
        <fullName evidence="2">HECT-type E3 ubiquitin transferase</fullName>
        <ecNumber evidence="2">2.3.2.26</ecNumber>
    </recommendedName>
</protein>
<feature type="non-terminal residue" evidence="7">
    <location>
        <position position="109"/>
    </location>
</feature>
<dbReference type="InterPro" id="IPR035983">
    <property type="entry name" value="Hect_E3_ubiquitin_ligase"/>
</dbReference>
<evidence type="ECO:0000256" key="4">
    <source>
        <dbReference type="ARBA" id="ARBA00022786"/>
    </source>
</evidence>
<comment type="catalytic activity">
    <reaction evidence="1">
        <text>S-ubiquitinyl-[E2 ubiquitin-conjugating enzyme]-L-cysteine + [acceptor protein]-L-lysine = [E2 ubiquitin-conjugating enzyme]-L-cysteine + N(6)-ubiquitinyl-[acceptor protein]-L-lysine.</text>
        <dbReference type="EC" id="2.3.2.26"/>
    </reaction>
</comment>
<feature type="domain" description="HECT" evidence="6">
    <location>
        <begin position="1"/>
        <end position="109"/>
    </location>
</feature>
<dbReference type="AlphaFoldDB" id="A0AAD3DW29"/>